<gene>
    <name evidence="1" type="ORF">Pcinc_015102</name>
</gene>
<proteinExistence type="predicted"/>
<reference evidence="1" key="1">
    <citation type="submission" date="2023-10" db="EMBL/GenBank/DDBJ databases">
        <title>Genome assemblies of two species of porcelain crab, Petrolisthes cinctipes and Petrolisthes manimaculis (Anomura: Porcellanidae).</title>
        <authorList>
            <person name="Angst P."/>
        </authorList>
    </citation>
    <scope>NUCLEOTIDE SEQUENCE</scope>
    <source>
        <strain evidence="1">PB745_01</strain>
        <tissue evidence="1">Gill</tissue>
    </source>
</reference>
<dbReference type="EMBL" id="JAWQEG010001325">
    <property type="protein sequence ID" value="KAK3880419.1"/>
    <property type="molecule type" value="Genomic_DNA"/>
</dbReference>
<protein>
    <submittedName>
        <fullName evidence="1">Uncharacterized protein</fullName>
    </submittedName>
</protein>
<dbReference type="AlphaFoldDB" id="A0AAE1KQ42"/>
<accession>A0AAE1KQ42</accession>
<organism evidence="1 2">
    <name type="scientific">Petrolisthes cinctipes</name>
    <name type="common">Flat porcelain crab</name>
    <dbReference type="NCBI Taxonomy" id="88211"/>
    <lineage>
        <taxon>Eukaryota</taxon>
        <taxon>Metazoa</taxon>
        <taxon>Ecdysozoa</taxon>
        <taxon>Arthropoda</taxon>
        <taxon>Crustacea</taxon>
        <taxon>Multicrustacea</taxon>
        <taxon>Malacostraca</taxon>
        <taxon>Eumalacostraca</taxon>
        <taxon>Eucarida</taxon>
        <taxon>Decapoda</taxon>
        <taxon>Pleocyemata</taxon>
        <taxon>Anomura</taxon>
        <taxon>Galatheoidea</taxon>
        <taxon>Porcellanidae</taxon>
        <taxon>Petrolisthes</taxon>
    </lineage>
</organism>
<dbReference type="Proteomes" id="UP001286313">
    <property type="component" value="Unassembled WGS sequence"/>
</dbReference>
<evidence type="ECO:0000313" key="2">
    <source>
        <dbReference type="Proteomes" id="UP001286313"/>
    </source>
</evidence>
<sequence>MICFVLGSSCVSWSFFGQSCQISDLGPADLDLTEESCTVYGYKLYWPCESFQRQRQPGGSCVARPHGLQHEMITGSGQRDRR</sequence>
<keyword evidence="2" id="KW-1185">Reference proteome</keyword>
<evidence type="ECO:0000313" key="1">
    <source>
        <dbReference type="EMBL" id="KAK3880419.1"/>
    </source>
</evidence>
<comment type="caution">
    <text evidence="1">The sequence shown here is derived from an EMBL/GenBank/DDBJ whole genome shotgun (WGS) entry which is preliminary data.</text>
</comment>
<name>A0AAE1KQ42_PETCI</name>